<evidence type="ECO:0000313" key="2">
    <source>
        <dbReference type="EMBL" id="ASY45364.1"/>
    </source>
</evidence>
<sequence length="111" mass="10953">MIRPFQAATKATIAIANATSASAAADLPQESDTVVLYNSSTSATAFFRCDTVTASGAGGSAAVVPVPGTLGGFPVPPGAQIRVGVGMGYKRFSVIASAADGTLYITPGTGN</sequence>
<keyword evidence="1" id="KW-0732">Signal</keyword>
<feature type="chain" id="PRO_5012919314" evidence="1">
    <location>
        <begin position="24"/>
        <end position="111"/>
    </location>
</feature>
<gene>
    <name evidence="2" type="ORF">CJD35_13670</name>
</gene>
<protein>
    <submittedName>
        <fullName evidence="2">Uncharacterized protein</fullName>
    </submittedName>
</protein>
<name>A0A249MW22_SPHXE</name>
<dbReference type="AlphaFoldDB" id="A0A249MW22"/>
<evidence type="ECO:0000313" key="3">
    <source>
        <dbReference type="Proteomes" id="UP000217141"/>
    </source>
</evidence>
<dbReference type="EMBL" id="CP022745">
    <property type="protein sequence ID" value="ASY45364.1"/>
    <property type="molecule type" value="Genomic_DNA"/>
</dbReference>
<accession>A0A249MW22</accession>
<proteinExistence type="predicted"/>
<dbReference type="Proteomes" id="UP000217141">
    <property type="component" value="Chromosome I"/>
</dbReference>
<reference evidence="2 3" key="1">
    <citation type="submission" date="2017-08" db="EMBL/GenBank/DDBJ databases">
        <title>Whole Genome Sequence of Sphingobium hydrophobicum C1: Insights into Adaption to the Electronic-waste Contaminated Sediment.</title>
        <authorList>
            <person name="Song D."/>
            <person name="Chen X."/>
            <person name="Xu M."/>
        </authorList>
    </citation>
    <scope>NUCLEOTIDE SEQUENCE [LARGE SCALE GENOMIC DNA]</scope>
    <source>
        <strain evidence="2 3">C1</strain>
    </source>
</reference>
<dbReference type="KEGG" id="shyd:CJD35_13670"/>
<feature type="signal peptide" evidence="1">
    <location>
        <begin position="1"/>
        <end position="23"/>
    </location>
</feature>
<organism evidence="2 3">
    <name type="scientific">Sphingobium xenophagum</name>
    <dbReference type="NCBI Taxonomy" id="121428"/>
    <lineage>
        <taxon>Bacteria</taxon>
        <taxon>Pseudomonadati</taxon>
        <taxon>Pseudomonadota</taxon>
        <taxon>Alphaproteobacteria</taxon>
        <taxon>Sphingomonadales</taxon>
        <taxon>Sphingomonadaceae</taxon>
        <taxon>Sphingobium</taxon>
    </lineage>
</organism>
<dbReference type="RefSeq" id="WP_095687146.1">
    <property type="nucleotide sequence ID" value="NZ_CP022745.1"/>
</dbReference>
<evidence type="ECO:0000256" key="1">
    <source>
        <dbReference type="SAM" id="SignalP"/>
    </source>
</evidence>